<dbReference type="InterPro" id="IPR006597">
    <property type="entry name" value="Sel1-like"/>
</dbReference>
<dbReference type="PANTHER" id="PTHR11102:SF160">
    <property type="entry name" value="ERAD-ASSOCIATED E3 UBIQUITIN-PROTEIN LIGASE COMPONENT HRD3"/>
    <property type="match status" value="1"/>
</dbReference>
<feature type="chain" id="PRO_5045964901" evidence="1">
    <location>
        <begin position="23"/>
        <end position="209"/>
    </location>
</feature>
<dbReference type="InterPro" id="IPR011990">
    <property type="entry name" value="TPR-like_helical_dom_sf"/>
</dbReference>
<dbReference type="EMBL" id="JBFNXX010000030">
    <property type="protein sequence ID" value="MEW9922098.1"/>
    <property type="molecule type" value="Genomic_DNA"/>
</dbReference>
<dbReference type="Proteomes" id="UP001556098">
    <property type="component" value="Unassembled WGS sequence"/>
</dbReference>
<protein>
    <submittedName>
        <fullName evidence="2">Tetratricopeptide repeat protein</fullName>
    </submittedName>
</protein>
<keyword evidence="1" id="KW-0732">Signal</keyword>
<evidence type="ECO:0000256" key="1">
    <source>
        <dbReference type="SAM" id="SignalP"/>
    </source>
</evidence>
<keyword evidence="3" id="KW-1185">Reference proteome</keyword>
<reference evidence="2 3" key="1">
    <citation type="submission" date="2024-07" db="EMBL/GenBank/DDBJ databases">
        <title>Marimonas sp.nov., isolated from tidal-flat sediment.</title>
        <authorList>
            <person name="Jayan J.N."/>
            <person name="Lee S.S."/>
        </authorList>
    </citation>
    <scope>NUCLEOTIDE SEQUENCE [LARGE SCALE GENOMIC DNA]</scope>
    <source>
        <strain evidence="2 3">MJW-29</strain>
    </source>
</reference>
<dbReference type="SMART" id="SM00671">
    <property type="entry name" value="SEL1"/>
    <property type="match status" value="3"/>
</dbReference>
<name>A0ABV3RU75_9RHOB</name>
<dbReference type="InterPro" id="IPR050767">
    <property type="entry name" value="Sel1_AlgK"/>
</dbReference>
<accession>A0ABV3RU75</accession>
<feature type="signal peptide" evidence="1">
    <location>
        <begin position="1"/>
        <end position="22"/>
    </location>
</feature>
<dbReference type="RefSeq" id="WP_367879795.1">
    <property type="nucleotide sequence ID" value="NZ_JBFNXX010000030.1"/>
</dbReference>
<proteinExistence type="predicted"/>
<comment type="caution">
    <text evidence="2">The sequence shown here is derived from an EMBL/GenBank/DDBJ whole genome shotgun (WGS) entry which is preliminary data.</text>
</comment>
<dbReference type="PANTHER" id="PTHR11102">
    <property type="entry name" value="SEL-1-LIKE PROTEIN"/>
    <property type="match status" value="1"/>
</dbReference>
<organism evidence="2 3">
    <name type="scientific">Sulfitobacter sediminis</name>
    <dbReference type="NCBI Taxonomy" id="3234186"/>
    <lineage>
        <taxon>Bacteria</taxon>
        <taxon>Pseudomonadati</taxon>
        <taxon>Pseudomonadota</taxon>
        <taxon>Alphaproteobacteria</taxon>
        <taxon>Rhodobacterales</taxon>
        <taxon>Roseobacteraceae</taxon>
        <taxon>Sulfitobacter</taxon>
    </lineage>
</organism>
<dbReference type="Pfam" id="PF08238">
    <property type="entry name" value="Sel1"/>
    <property type="match status" value="3"/>
</dbReference>
<gene>
    <name evidence="2" type="ORF">AB2B41_21030</name>
</gene>
<dbReference type="Gene3D" id="1.25.40.10">
    <property type="entry name" value="Tetratricopeptide repeat domain"/>
    <property type="match status" value="1"/>
</dbReference>
<evidence type="ECO:0000313" key="3">
    <source>
        <dbReference type="Proteomes" id="UP001556098"/>
    </source>
</evidence>
<dbReference type="SUPFAM" id="SSF81901">
    <property type="entry name" value="HCP-like"/>
    <property type="match status" value="1"/>
</dbReference>
<evidence type="ECO:0000313" key="2">
    <source>
        <dbReference type="EMBL" id="MEW9922098.1"/>
    </source>
</evidence>
<sequence length="209" mass="23238">MLKNSWIAIFALKLMLAAPSEAQEPVLDYSASLAAYNAGDYRTALNNWHSLAEQGHPASQCSLGYAYEHGFGVPQDYSEAIRWYKAAADKGDARAQAFLGQMYEKGLGAPQDYMEAIRWYTVAAKQSHGWSQSKLGEIYRRGQGVPKDFVSAHMWFNIASAVGDPMASFRRAELKKSMTLVQVAEAKARARVCMSSGYDDCKKPHLRSR</sequence>